<dbReference type="GO" id="GO:0004029">
    <property type="term" value="F:aldehyde dehydrogenase (NAD+) activity"/>
    <property type="evidence" value="ECO:0007669"/>
    <property type="project" value="TreeGrafter"/>
</dbReference>
<sequence>MKGSRIFVTGATGYIGGSVAARLVAAGHVVTGLTRDGDNAAKLAAAGIMPVVGTLDDTALLHAFARDADCVVNAASSDHREAVETIIAALSGSGKAFLHTSGTSVIADDAQGAHGDAIVFDETTPIVHPAKAERRAIDRLVMSAATLGIRSAVICNSMIYGDGLGLRRDSAQLPLLAAIARDAGAVRVIGKGLNRWSNVHVDDVADLYLRAVHAAPPGAFYFAENGEASFAEIGLALAARLGLRSVVEWDVADAAEVLGHSRAHFSLASNSRVKALRARRELGWAPRHGAMLDWIRHEMPVAA</sequence>
<dbReference type="PANTHER" id="PTHR48079">
    <property type="entry name" value="PROTEIN YEEZ"/>
    <property type="match status" value="1"/>
</dbReference>
<feature type="domain" description="NAD-dependent epimerase/dehydratase" evidence="1">
    <location>
        <begin position="6"/>
        <end position="214"/>
    </location>
</feature>
<proteinExistence type="predicted"/>
<dbReference type="GO" id="GO:0005737">
    <property type="term" value="C:cytoplasm"/>
    <property type="evidence" value="ECO:0007669"/>
    <property type="project" value="TreeGrafter"/>
</dbReference>
<dbReference type="InterPro" id="IPR036291">
    <property type="entry name" value="NAD(P)-bd_dom_sf"/>
</dbReference>
<dbReference type="AlphaFoldDB" id="A0A0H2Y196"/>
<dbReference type="EMBL" id="CP000380">
    <property type="protein sequence ID" value="ABF80581.1"/>
    <property type="molecule type" value="Genomic_DNA"/>
</dbReference>
<dbReference type="PANTHER" id="PTHR48079:SF6">
    <property type="entry name" value="NAD(P)-BINDING DOMAIN-CONTAINING PROTEIN-RELATED"/>
    <property type="match status" value="1"/>
</dbReference>
<dbReference type="HOGENOM" id="CLU_007383_12_3_4"/>
<dbReference type="SUPFAM" id="SSF51735">
    <property type="entry name" value="NAD(P)-binding Rossmann-fold domains"/>
    <property type="match status" value="1"/>
</dbReference>
<dbReference type="InterPro" id="IPR051783">
    <property type="entry name" value="NAD(P)-dependent_oxidoreduct"/>
</dbReference>
<evidence type="ECO:0000259" key="1">
    <source>
        <dbReference type="Pfam" id="PF01370"/>
    </source>
</evidence>
<evidence type="ECO:0000313" key="2">
    <source>
        <dbReference type="EMBL" id="ABF80581.1"/>
    </source>
</evidence>
<dbReference type="Pfam" id="PF01370">
    <property type="entry name" value="Epimerase"/>
    <property type="match status" value="1"/>
</dbReference>
<name>A0A0H2Y196_BURO1</name>
<dbReference type="InterPro" id="IPR001509">
    <property type="entry name" value="Epimerase_deHydtase"/>
</dbReference>
<protein>
    <submittedName>
        <fullName evidence="2">NAD-dependent epimerase/dehydratase</fullName>
    </submittedName>
</protein>
<dbReference type="Gene3D" id="3.40.50.720">
    <property type="entry name" value="NAD(P)-binding Rossmann-like Domain"/>
    <property type="match status" value="1"/>
</dbReference>
<organism evidence="2">
    <name type="scientific">Burkholderia orbicola (strain AU 1054)</name>
    <dbReference type="NCBI Taxonomy" id="331271"/>
    <lineage>
        <taxon>Bacteria</taxon>
        <taxon>Pseudomonadati</taxon>
        <taxon>Pseudomonadota</taxon>
        <taxon>Betaproteobacteria</taxon>
        <taxon>Burkholderiales</taxon>
        <taxon>Burkholderiaceae</taxon>
        <taxon>Burkholderia</taxon>
        <taxon>Burkholderia cepacia complex</taxon>
        <taxon>Burkholderia orbicola</taxon>
    </lineage>
</organism>
<gene>
    <name evidence="2" type="ordered locus">Bcen_5712</name>
</gene>
<accession>A0A0H2Y196</accession>
<reference evidence="2" key="1">
    <citation type="submission" date="2006-05" db="EMBL/GenBank/DDBJ databases">
        <title>Complete sequence of chromosome 3 of Burkholderia cenocepacia AU 1054.</title>
        <authorList>
            <consortium name="US DOE Joint Genome Institute"/>
            <person name="Copeland A."/>
            <person name="Lucas S."/>
            <person name="Lapidus A."/>
            <person name="Barry K."/>
            <person name="Detter J.C."/>
            <person name="Glavina del Rio T."/>
            <person name="Hammon N."/>
            <person name="Israni S."/>
            <person name="Dalin E."/>
            <person name="Tice H."/>
            <person name="Pitluck S."/>
            <person name="Chain P."/>
            <person name="Malfatti S."/>
            <person name="Shin M."/>
            <person name="Vergez L."/>
            <person name="Schmutz J."/>
            <person name="Larimer F."/>
            <person name="Land M."/>
            <person name="Hauser L."/>
            <person name="Kyrpides N."/>
            <person name="Lykidis A."/>
            <person name="LiPuma J.J."/>
            <person name="Konstantinidis K."/>
            <person name="Tiedje J.M."/>
            <person name="Richardson P."/>
        </authorList>
    </citation>
    <scope>NUCLEOTIDE SEQUENCE [LARGE SCALE GENOMIC DNA]</scope>
    <source>
        <strain evidence="2">AU 1054</strain>
    </source>
</reference>